<dbReference type="GO" id="GO:0032259">
    <property type="term" value="P:methylation"/>
    <property type="evidence" value="ECO:0007669"/>
    <property type="project" value="UniProtKB-KW"/>
</dbReference>
<accession>A0A0M6XRC4</accession>
<evidence type="ECO:0000259" key="1">
    <source>
        <dbReference type="Pfam" id="PF08241"/>
    </source>
</evidence>
<protein>
    <submittedName>
        <fullName evidence="2">Bifunctional 3-demethylubiquinone-9 3-methyltransferase/ 2-octaprenyl-6-hydroxy phenol methylase</fullName>
    </submittedName>
</protein>
<sequence length="229" mass="25654">MSLATNIAGGLLALAPAGLRTRLKEEAELHYWRRVLRKSGGTFYNGHFRSRFTDLFDLSMDHFAGKRMLDLGCGPLGSLEWADMAADRVGVDPLADRYVALNGGTQAMRYVRSGCETLPFGHAAFHVVSMFNALDHVEDVEASVAEMQRVLAPGGDLLLIVEIDHPATVTEPHRLREDLLRTFNRCLVRDSRVFAIRDDHDVYRSLRDARPRRRAGDPAILCARLQRQA</sequence>
<dbReference type="Gene3D" id="3.40.50.150">
    <property type="entry name" value="Vaccinia Virus protein VP39"/>
    <property type="match status" value="1"/>
</dbReference>
<dbReference type="GO" id="GO:0008757">
    <property type="term" value="F:S-adenosylmethionine-dependent methyltransferase activity"/>
    <property type="evidence" value="ECO:0007669"/>
    <property type="project" value="InterPro"/>
</dbReference>
<dbReference type="RefSeq" id="WP_055682149.1">
    <property type="nucleotide sequence ID" value="NZ_CXPG01000014.1"/>
</dbReference>
<evidence type="ECO:0000313" key="3">
    <source>
        <dbReference type="Proteomes" id="UP000048908"/>
    </source>
</evidence>
<dbReference type="Proteomes" id="UP000048908">
    <property type="component" value="Unassembled WGS sequence"/>
</dbReference>
<name>A0A0M6XRC4_9RHOB</name>
<dbReference type="CDD" id="cd02440">
    <property type="entry name" value="AdoMet_MTases"/>
    <property type="match status" value="1"/>
</dbReference>
<keyword evidence="2" id="KW-0808">Transferase</keyword>
<dbReference type="InterPro" id="IPR013216">
    <property type="entry name" value="Methyltransf_11"/>
</dbReference>
<dbReference type="Pfam" id="PF08241">
    <property type="entry name" value="Methyltransf_11"/>
    <property type="match status" value="1"/>
</dbReference>
<dbReference type="SUPFAM" id="SSF53335">
    <property type="entry name" value="S-adenosyl-L-methionine-dependent methyltransferases"/>
    <property type="match status" value="1"/>
</dbReference>
<gene>
    <name evidence="2" type="ORF">JAN5088_01487</name>
</gene>
<dbReference type="EMBL" id="CXPG01000014">
    <property type="protein sequence ID" value="CTQ32715.1"/>
    <property type="molecule type" value="Genomic_DNA"/>
</dbReference>
<proteinExistence type="predicted"/>
<evidence type="ECO:0000313" key="2">
    <source>
        <dbReference type="EMBL" id="CTQ32715.1"/>
    </source>
</evidence>
<dbReference type="InterPro" id="IPR029063">
    <property type="entry name" value="SAM-dependent_MTases_sf"/>
</dbReference>
<organism evidence="2 3">
    <name type="scientific">Jannaschia rubra</name>
    <dbReference type="NCBI Taxonomy" id="282197"/>
    <lineage>
        <taxon>Bacteria</taxon>
        <taxon>Pseudomonadati</taxon>
        <taxon>Pseudomonadota</taxon>
        <taxon>Alphaproteobacteria</taxon>
        <taxon>Rhodobacterales</taxon>
        <taxon>Roseobacteraceae</taxon>
        <taxon>Jannaschia</taxon>
    </lineage>
</organism>
<dbReference type="OrthoDB" id="9765084at2"/>
<keyword evidence="2" id="KW-0489">Methyltransferase</keyword>
<feature type="domain" description="Methyltransferase type 11" evidence="1">
    <location>
        <begin position="69"/>
        <end position="158"/>
    </location>
</feature>
<dbReference type="AlphaFoldDB" id="A0A0M6XRC4"/>
<keyword evidence="3" id="KW-1185">Reference proteome</keyword>
<reference evidence="2 3" key="1">
    <citation type="submission" date="2015-07" db="EMBL/GenBank/DDBJ databases">
        <authorList>
            <person name="Noorani M."/>
        </authorList>
    </citation>
    <scope>NUCLEOTIDE SEQUENCE [LARGE SCALE GENOMIC DNA]</scope>
    <source>
        <strain evidence="2 3">CECT 5088</strain>
    </source>
</reference>
<keyword evidence="2" id="KW-0830">Ubiquinone</keyword>
<dbReference type="STRING" id="282197.SAMN04488517_101650"/>